<dbReference type="Pfam" id="PF10405">
    <property type="entry name" value="BHD_3"/>
    <property type="match status" value="1"/>
</dbReference>
<feature type="compositionally biased region" description="Basic and acidic residues" evidence="6">
    <location>
        <begin position="118"/>
        <end position="129"/>
    </location>
</feature>
<dbReference type="SMART" id="SM01030">
    <property type="entry name" value="BHD_1"/>
    <property type="match status" value="1"/>
</dbReference>
<accession>A0AAD8NI34</accession>
<comment type="similarity">
    <text evidence="2">Belongs to the XPC family.</text>
</comment>
<dbReference type="PANTHER" id="PTHR12135:SF0">
    <property type="entry name" value="DNA REPAIR PROTEIN COMPLEMENTING XP-C CELLS"/>
    <property type="match status" value="1"/>
</dbReference>
<dbReference type="Proteomes" id="UP001229421">
    <property type="component" value="Unassembled WGS sequence"/>
</dbReference>
<feature type="compositionally biased region" description="Basic residues" evidence="6">
    <location>
        <begin position="95"/>
        <end position="106"/>
    </location>
</feature>
<evidence type="ECO:0000313" key="10">
    <source>
        <dbReference type="EMBL" id="KAK1410644.1"/>
    </source>
</evidence>
<feature type="region of interest" description="Disordered" evidence="6">
    <location>
        <begin position="141"/>
        <end position="161"/>
    </location>
</feature>
<dbReference type="GO" id="GO:0006298">
    <property type="term" value="P:mismatch repair"/>
    <property type="evidence" value="ECO:0007669"/>
    <property type="project" value="TreeGrafter"/>
</dbReference>
<dbReference type="GO" id="GO:0003684">
    <property type="term" value="F:damaged DNA binding"/>
    <property type="evidence" value="ECO:0007669"/>
    <property type="project" value="InterPro"/>
</dbReference>
<dbReference type="Pfam" id="PF10404">
    <property type="entry name" value="BHD_2"/>
    <property type="match status" value="1"/>
</dbReference>
<dbReference type="InterPro" id="IPR018325">
    <property type="entry name" value="Rad4/PNGase_transGLS-fold"/>
</dbReference>
<proteinExistence type="inferred from homology"/>
<evidence type="ECO:0000256" key="6">
    <source>
        <dbReference type="SAM" id="MobiDB-lite"/>
    </source>
</evidence>
<dbReference type="Gene3D" id="3.30.70.2460">
    <property type="entry name" value="Rad4, beta-hairpin domain BHD3"/>
    <property type="match status" value="1"/>
</dbReference>
<dbReference type="SMART" id="SM01031">
    <property type="entry name" value="BHD_2"/>
    <property type="match status" value="1"/>
</dbReference>
<dbReference type="PANTHER" id="PTHR12135">
    <property type="entry name" value="DNA REPAIR PROTEIN XP-C / RAD4"/>
    <property type="match status" value="1"/>
</dbReference>
<dbReference type="GO" id="GO:0006289">
    <property type="term" value="P:nucleotide-excision repair"/>
    <property type="evidence" value="ECO:0007669"/>
    <property type="project" value="InterPro"/>
</dbReference>
<evidence type="ECO:0000256" key="1">
    <source>
        <dbReference type="ARBA" id="ARBA00004123"/>
    </source>
</evidence>
<dbReference type="SMART" id="SM01032">
    <property type="entry name" value="BHD_3"/>
    <property type="match status" value="1"/>
</dbReference>
<feature type="compositionally biased region" description="Basic and acidic residues" evidence="6">
    <location>
        <begin position="69"/>
        <end position="79"/>
    </location>
</feature>
<evidence type="ECO:0000259" key="8">
    <source>
        <dbReference type="SMART" id="SM01031"/>
    </source>
</evidence>
<dbReference type="InterPro" id="IPR042488">
    <property type="entry name" value="Rad4_BHD3_sf"/>
</dbReference>
<dbReference type="GO" id="GO:0005737">
    <property type="term" value="C:cytoplasm"/>
    <property type="evidence" value="ECO:0007669"/>
    <property type="project" value="TreeGrafter"/>
</dbReference>
<dbReference type="InterPro" id="IPR038765">
    <property type="entry name" value="Papain-like_cys_pep_sf"/>
</dbReference>
<dbReference type="GO" id="GO:0003697">
    <property type="term" value="F:single-stranded DNA binding"/>
    <property type="evidence" value="ECO:0007669"/>
    <property type="project" value="TreeGrafter"/>
</dbReference>
<comment type="subcellular location">
    <subcellularLocation>
        <location evidence="1">Nucleus</location>
    </subcellularLocation>
</comment>
<reference evidence="10" key="1">
    <citation type="journal article" date="2023" name="bioRxiv">
        <title>Improved chromosome-level genome assembly for marigold (Tagetes erecta).</title>
        <authorList>
            <person name="Jiang F."/>
            <person name="Yuan L."/>
            <person name="Wang S."/>
            <person name="Wang H."/>
            <person name="Xu D."/>
            <person name="Wang A."/>
            <person name="Fan W."/>
        </authorList>
    </citation>
    <scope>NUCLEOTIDE SEQUENCE</scope>
    <source>
        <strain evidence="10">WSJ</strain>
        <tissue evidence="10">Leaf</tissue>
    </source>
</reference>
<feature type="region of interest" description="Disordered" evidence="6">
    <location>
        <begin position="38"/>
        <end position="129"/>
    </location>
</feature>
<evidence type="ECO:0008006" key="12">
    <source>
        <dbReference type="Google" id="ProtNLM"/>
    </source>
</evidence>
<feature type="compositionally biased region" description="Polar residues" evidence="6">
    <location>
        <begin position="882"/>
        <end position="898"/>
    </location>
</feature>
<dbReference type="InterPro" id="IPR018326">
    <property type="entry name" value="Rad4_beta-hairpin_dom1"/>
</dbReference>
<dbReference type="InterPro" id="IPR036985">
    <property type="entry name" value="Transglutaminase-like_sf"/>
</dbReference>
<feature type="domain" description="Rad4 beta-hairpin" evidence="7">
    <location>
        <begin position="642"/>
        <end position="693"/>
    </location>
</feature>
<feature type="region of interest" description="Disordered" evidence="6">
    <location>
        <begin position="882"/>
        <end position="916"/>
    </location>
</feature>
<dbReference type="Gene3D" id="3.90.260.10">
    <property type="entry name" value="Transglutaminase-like"/>
    <property type="match status" value="1"/>
</dbReference>
<name>A0AAD8NI34_TARER</name>
<keyword evidence="11" id="KW-1185">Reference proteome</keyword>
<feature type="domain" description="Rad4 beta-hairpin" evidence="8">
    <location>
        <begin position="695"/>
        <end position="761"/>
    </location>
</feature>
<evidence type="ECO:0000256" key="3">
    <source>
        <dbReference type="ARBA" id="ARBA00022763"/>
    </source>
</evidence>
<dbReference type="GO" id="GO:0071942">
    <property type="term" value="C:XPC complex"/>
    <property type="evidence" value="ECO:0007669"/>
    <property type="project" value="TreeGrafter"/>
</dbReference>
<dbReference type="Pfam" id="PF10403">
    <property type="entry name" value="BHD_1"/>
    <property type="match status" value="1"/>
</dbReference>
<dbReference type="Gene3D" id="2.20.20.110">
    <property type="entry name" value="Rad4, beta-hairpin domain BHD1"/>
    <property type="match status" value="1"/>
</dbReference>
<feature type="compositionally biased region" description="Polar residues" evidence="6">
    <location>
        <begin position="409"/>
        <end position="426"/>
    </location>
</feature>
<feature type="compositionally biased region" description="Low complexity" evidence="6">
    <location>
        <begin position="55"/>
        <end position="65"/>
    </location>
</feature>
<feature type="domain" description="Rad4 beta-hairpin" evidence="9">
    <location>
        <begin position="768"/>
        <end position="842"/>
    </location>
</feature>
<protein>
    <recommendedName>
        <fullName evidence="12">DNA repair protein RAD4</fullName>
    </recommendedName>
</protein>
<gene>
    <name evidence="10" type="ORF">QVD17_37181</name>
</gene>
<dbReference type="InterPro" id="IPR018327">
    <property type="entry name" value="BHD_2"/>
</dbReference>
<feature type="compositionally biased region" description="Basic and acidic residues" evidence="6">
    <location>
        <begin position="899"/>
        <end position="913"/>
    </location>
</feature>
<feature type="region of interest" description="Disordered" evidence="6">
    <location>
        <begin position="344"/>
        <end position="431"/>
    </location>
</feature>
<dbReference type="InterPro" id="IPR004583">
    <property type="entry name" value="DNA_repair_Rad4"/>
</dbReference>
<dbReference type="AlphaFoldDB" id="A0AAD8NI34"/>
<organism evidence="10 11">
    <name type="scientific">Tagetes erecta</name>
    <name type="common">African marigold</name>
    <dbReference type="NCBI Taxonomy" id="13708"/>
    <lineage>
        <taxon>Eukaryota</taxon>
        <taxon>Viridiplantae</taxon>
        <taxon>Streptophyta</taxon>
        <taxon>Embryophyta</taxon>
        <taxon>Tracheophyta</taxon>
        <taxon>Spermatophyta</taxon>
        <taxon>Magnoliopsida</taxon>
        <taxon>eudicotyledons</taxon>
        <taxon>Gunneridae</taxon>
        <taxon>Pentapetalae</taxon>
        <taxon>asterids</taxon>
        <taxon>campanulids</taxon>
        <taxon>Asterales</taxon>
        <taxon>Asteraceae</taxon>
        <taxon>Asteroideae</taxon>
        <taxon>Heliantheae alliance</taxon>
        <taxon>Tageteae</taxon>
        <taxon>Tagetes</taxon>
    </lineage>
</organism>
<feature type="compositionally biased region" description="Polar residues" evidence="6">
    <location>
        <begin position="146"/>
        <end position="161"/>
    </location>
</feature>
<feature type="compositionally biased region" description="Polar residues" evidence="6">
    <location>
        <begin position="363"/>
        <end position="381"/>
    </location>
</feature>
<dbReference type="InterPro" id="IPR018328">
    <property type="entry name" value="Rad4_beta-hairpin_dom3"/>
</dbReference>
<keyword evidence="4" id="KW-0234">DNA repair</keyword>
<evidence type="ECO:0000256" key="4">
    <source>
        <dbReference type="ARBA" id="ARBA00023204"/>
    </source>
</evidence>
<evidence type="ECO:0000313" key="11">
    <source>
        <dbReference type="Proteomes" id="UP001229421"/>
    </source>
</evidence>
<evidence type="ECO:0000259" key="9">
    <source>
        <dbReference type="SMART" id="SM01032"/>
    </source>
</evidence>
<dbReference type="EMBL" id="JAUHHV010000010">
    <property type="protein sequence ID" value="KAK1410644.1"/>
    <property type="molecule type" value="Genomic_DNA"/>
</dbReference>
<evidence type="ECO:0000256" key="5">
    <source>
        <dbReference type="ARBA" id="ARBA00023242"/>
    </source>
</evidence>
<feature type="compositionally biased region" description="Basic and acidic residues" evidence="6">
    <location>
        <begin position="344"/>
        <end position="361"/>
    </location>
</feature>
<evidence type="ECO:0000259" key="7">
    <source>
        <dbReference type="SMART" id="SM01030"/>
    </source>
</evidence>
<dbReference type="GO" id="GO:0000111">
    <property type="term" value="C:nucleotide-excision repair factor 2 complex"/>
    <property type="evidence" value="ECO:0007669"/>
    <property type="project" value="TreeGrafter"/>
</dbReference>
<dbReference type="FunFam" id="3.30.70.2460:FF:000001">
    <property type="entry name" value="DNA repair protein Rad4 family"/>
    <property type="match status" value="1"/>
</dbReference>
<evidence type="ECO:0000256" key="2">
    <source>
        <dbReference type="ARBA" id="ARBA00009525"/>
    </source>
</evidence>
<keyword evidence="3" id="KW-0227">DNA damage</keyword>
<keyword evidence="5" id="KW-0539">Nucleus</keyword>
<dbReference type="SUPFAM" id="SSF54001">
    <property type="entry name" value="Cysteine proteinases"/>
    <property type="match status" value="1"/>
</dbReference>
<comment type="caution">
    <text evidence="10">The sequence shown here is derived from an EMBL/GenBank/DDBJ whole genome shotgun (WGS) entry which is preliminary data.</text>
</comment>
<sequence length="969" mass="108267">MLLYDAVLISSLAISFIDHYHYKLQLIQASFFRQYQPPLGHRRKNNHPQNDMKTRNQPNRNTQTTGEDDVIREIGHDTKANGALANTSQDGVSKFLKHSGSRRRGLKKQDDYPSNCDSADKLKGNEKQVKADKYAQSVLEVKDSKNSSPLNPNDGSPQQVRSELEDLMADIDWEDGSNPNLNCDNNHPDYINNNITIELDSLPGTAKRKPIRRASAEEKVVAELVHRAHLLCLIARGRLIDSACNDPLIQAALLSLVPAYLLKLLEAPNLTMNALTSLVNWFHKNFHVKISSGERSFQLGLARALETHEGTPEEVAALSVALFRALNFSARFVSILDAASLKPDADKWDDTSQGRKSDKGIFDSSTIMVTRSNEASTSSGKHTAPVGVDKKIASRTPTKASSQRKNKKSGQSQRKNEKSGQSQTISRDTDSLIVDQLTEKNMDPSSKGSKRKADIEFEMQMEMALSATAAQASECHLDNDVKSSSIGSPGLSSFKRLKKIEIVESQEMSTAVGSRKTGAPLYWAEVYCSGENSTGKWVHVDAVNAIIDGEHKVEAAAAACKTNLRYVVAFAGQGAKDVTRRYCAKWYKIASHRVNSTWWDAVLLPLKELEARATEGTSKVSNNEKREERTYLEDMELETKALTEPLPTNQQAYKNHHLYALERWLTKYQILHPKGPVLGFCSGHSVYPRACVQMLHTKERWMREGLQLKVNELPVKVLKRSIKVNKGKVPEADEDDENDCIGPGGTIDLYGKWQTEPLCLPSAENGIVPKNDRGQVDVWSEKCLPPGTVHLGFPRIFAIAKKLEIDYAPAMVGFEFRNGRSFPVYNGIVVCSEFKNTILEAYAEEEERRGAEERRRNEAQALSRWYQLLSSIVTRQRLNNRYAEGTSSQPSNDIQKTNDSSHHHTSEDIHKPISDQVNEDVGQPAIVPSPLYEEDHEHVFLTNDNGSDAESSTRTKRCRCGFSIEVEEL</sequence>
<dbReference type="Pfam" id="PF03835">
    <property type="entry name" value="Rad4"/>
    <property type="match status" value="1"/>
</dbReference>